<dbReference type="EMBL" id="KQ979402">
    <property type="protein sequence ID" value="KYN21733.1"/>
    <property type="molecule type" value="Genomic_DNA"/>
</dbReference>
<dbReference type="AlphaFoldDB" id="A0A151J9V6"/>
<feature type="domain" description="CCHC-type" evidence="2">
    <location>
        <begin position="282"/>
        <end position="296"/>
    </location>
</feature>
<dbReference type="PANTHER" id="PTHR45823">
    <property type="entry name" value="T-SNARE COILED-COIL HOMOLOGY DOMAIN-CONTAINING PROTEIN"/>
    <property type="match status" value="1"/>
</dbReference>
<dbReference type="PROSITE" id="PS50158">
    <property type="entry name" value="ZF_CCHC"/>
    <property type="match status" value="1"/>
</dbReference>
<dbReference type="InterPro" id="IPR001878">
    <property type="entry name" value="Znf_CCHC"/>
</dbReference>
<proteinExistence type="predicted"/>
<dbReference type="STRING" id="471704.A0A151J9V6"/>
<evidence type="ECO:0000259" key="2">
    <source>
        <dbReference type="PROSITE" id="PS50158"/>
    </source>
</evidence>
<accession>A0A151J9V6</accession>
<name>A0A151J9V6_9HYME</name>
<evidence type="ECO:0000313" key="3">
    <source>
        <dbReference type="EMBL" id="KYN21733.1"/>
    </source>
</evidence>
<organism evidence="3 4">
    <name type="scientific">Trachymyrmex cornetzi</name>
    <dbReference type="NCBI Taxonomy" id="471704"/>
    <lineage>
        <taxon>Eukaryota</taxon>
        <taxon>Metazoa</taxon>
        <taxon>Ecdysozoa</taxon>
        <taxon>Arthropoda</taxon>
        <taxon>Hexapoda</taxon>
        <taxon>Insecta</taxon>
        <taxon>Pterygota</taxon>
        <taxon>Neoptera</taxon>
        <taxon>Endopterygota</taxon>
        <taxon>Hymenoptera</taxon>
        <taxon>Apocrita</taxon>
        <taxon>Aculeata</taxon>
        <taxon>Formicoidea</taxon>
        <taxon>Formicidae</taxon>
        <taxon>Myrmicinae</taxon>
        <taxon>Trachymyrmex</taxon>
    </lineage>
</organism>
<keyword evidence="1" id="KW-0479">Metal-binding</keyword>
<dbReference type="Proteomes" id="UP000078492">
    <property type="component" value="Unassembled WGS sequence"/>
</dbReference>
<dbReference type="SUPFAM" id="SSF57756">
    <property type="entry name" value="Retrovirus zinc finger-like domains"/>
    <property type="match status" value="1"/>
</dbReference>
<keyword evidence="4" id="KW-1185">Reference proteome</keyword>
<dbReference type="InterPro" id="IPR036875">
    <property type="entry name" value="Znf_CCHC_sf"/>
</dbReference>
<sequence length="305" mass="35320">MRERVECAANVCERIESRVSFRPVSRLSSGYGNVADVREYVGSRAPRHTETGFKLKPDTFDGSGPLQEFFAQFDLIAYANRWERKIKTAVLISCLRRKARAVLENIQNLEDLEYAELKAKLELRFGEAHSLQNYYTQFTNRKQRFGESIAAFGSDIERLTRLAYPECSNLMRDKIACAQFVSTLSDGYIKRALQMEGVAFLRLAIERAKTMQLIQGTCFGNKKENNFYLENRKRKNFNEGKDELKEIDKKRENNKEKNDKANKNGKFFLNKNEIKTGKKRECWECDKEGHFRSECPGRTGAENIN</sequence>
<protein>
    <recommendedName>
        <fullName evidence="2">CCHC-type domain-containing protein</fullName>
    </recommendedName>
</protein>
<dbReference type="PANTHER" id="PTHR45823:SF1">
    <property type="entry name" value="T-SNARE COILED-COIL HOMOLOGY DOMAIN-CONTAINING PROTEIN"/>
    <property type="match status" value="1"/>
</dbReference>
<gene>
    <name evidence="3" type="ORF">ALC57_05894</name>
</gene>
<keyword evidence="1" id="KW-0863">Zinc-finger</keyword>
<dbReference type="GO" id="GO:0008270">
    <property type="term" value="F:zinc ion binding"/>
    <property type="evidence" value="ECO:0007669"/>
    <property type="project" value="UniProtKB-KW"/>
</dbReference>
<evidence type="ECO:0000313" key="4">
    <source>
        <dbReference type="Proteomes" id="UP000078492"/>
    </source>
</evidence>
<reference evidence="3 4" key="1">
    <citation type="submission" date="2015-09" db="EMBL/GenBank/DDBJ databases">
        <title>Trachymyrmex cornetzi WGS genome.</title>
        <authorList>
            <person name="Nygaard S."/>
            <person name="Hu H."/>
            <person name="Boomsma J."/>
            <person name="Zhang G."/>
        </authorList>
    </citation>
    <scope>NUCLEOTIDE SEQUENCE [LARGE SCALE GENOMIC DNA]</scope>
    <source>
        <strain evidence="3">Tcor2-1</strain>
        <tissue evidence="3">Whole body</tissue>
    </source>
</reference>
<keyword evidence="1" id="KW-0862">Zinc</keyword>
<dbReference type="GO" id="GO:0003676">
    <property type="term" value="F:nucleic acid binding"/>
    <property type="evidence" value="ECO:0007669"/>
    <property type="project" value="InterPro"/>
</dbReference>
<evidence type="ECO:0000256" key="1">
    <source>
        <dbReference type="PROSITE-ProRule" id="PRU00047"/>
    </source>
</evidence>